<dbReference type="RefSeq" id="WP_052812160.1">
    <property type="nucleotide sequence ID" value="NZ_BJOA01000148.1"/>
</dbReference>
<dbReference type="Pfam" id="PF01609">
    <property type="entry name" value="DDE_Tnp_1"/>
    <property type="match status" value="1"/>
</dbReference>
<evidence type="ECO:0000313" key="3">
    <source>
        <dbReference type="EMBL" id="SDK24887.1"/>
    </source>
</evidence>
<feature type="region of interest" description="Disordered" evidence="1">
    <location>
        <begin position="1"/>
        <end position="28"/>
    </location>
</feature>
<feature type="domain" description="Transposase IS4-like" evidence="2">
    <location>
        <begin position="2"/>
        <end position="115"/>
    </location>
</feature>
<dbReference type="EMBL" id="FNED01000045">
    <property type="protein sequence ID" value="SDK24887.1"/>
    <property type="molecule type" value="Genomic_DNA"/>
</dbReference>
<dbReference type="OrthoDB" id="5751230at2"/>
<evidence type="ECO:0000256" key="1">
    <source>
        <dbReference type="SAM" id="MobiDB-lite"/>
    </source>
</evidence>
<name>A0A1G9ABY2_ANEMI</name>
<sequence>MKHLAIDSTATDAYERKQPKKKSETTGNATWGAKFDTYDNKNKIHLAGDTESELPIAADVTPAHVNDGNMGPTLMSKAAEASNTNMKFVMMDAGYDQLKNDQVAHKLKAQAIIPLNVRNEKEPPTGFSTNGTSRRSMGFNMAY</sequence>
<organism evidence="3 4">
    <name type="scientific">Aneurinibacillus migulanus</name>
    <name type="common">Bacillus migulanus</name>
    <dbReference type="NCBI Taxonomy" id="47500"/>
    <lineage>
        <taxon>Bacteria</taxon>
        <taxon>Bacillati</taxon>
        <taxon>Bacillota</taxon>
        <taxon>Bacilli</taxon>
        <taxon>Bacillales</taxon>
        <taxon>Paenibacillaceae</taxon>
        <taxon>Aneurinibacillus group</taxon>
        <taxon>Aneurinibacillus</taxon>
    </lineage>
</organism>
<dbReference type="GO" id="GO:0006313">
    <property type="term" value="P:DNA transposition"/>
    <property type="evidence" value="ECO:0007669"/>
    <property type="project" value="InterPro"/>
</dbReference>
<dbReference type="GeneID" id="42309933"/>
<accession>A0A1G9ABY2</accession>
<evidence type="ECO:0000313" key="4">
    <source>
        <dbReference type="Proteomes" id="UP000182836"/>
    </source>
</evidence>
<proteinExistence type="predicted"/>
<dbReference type="GO" id="GO:0004803">
    <property type="term" value="F:transposase activity"/>
    <property type="evidence" value="ECO:0007669"/>
    <property type="project" value="InterPro"/>
</dbReference>
<dbReference type="InterPro" id="IPR002559">
    <property type="entry name" value="Transposase_11"/>
</dbReference>
<evidence type="ECO:0000259" key="2">
    <source>
        <dbReference type="Pfam" id="PF01609"/>
    </source>
</evidence>
<dbReference type="GO" id="GO:0003677">
    <property type="term" value="F:DNA binding"/>
    <property type="evidence" value="ECO:0007669"/>
    <property type="project" value="InterPro"/>
</dbReference>
<dbReference type="Proteomes" id="UP000182836">
    <property type="component" value="Unassembled WGS sequence"/>
</dbReference>
<feature type="compositionally biased region" description="Basic and acidic residues" evidence="1">
    <location>
        <begin position="13"/>
        <end position="24"/>
    </location>
</feature>
<protein>
    <submittedName>
        <fullName evidence="3">Transposase DDE domain-containing protein</fullName>
    </submittedName>
</protein>
<gene>
    <name evidence="3" type="ORF">SAMN04487909_14534</name>
</gene>
<reference evidence="3 4" key="1">
    <citation type="submission" date="2016-10" db="EMBL/GenBank/DDBJ databases">
        <authorList>
            <person name="de Groot N.N."/>
        </authorList>
    </citation>
    <scope>NUCLEOTIDE SEQUENCE [LARGE SCALE GENOMIC DNA]</scope>
    <source>
        <strain evidence="3 4">DSM 2895</strain>
    </source>
</reference>
<dbReference type="AlphaFoldDB" id="A0A1G9ABY2"/>